<dbReference type="SUPFAM" id="SSF52540">
    <property type="entry name" value="P-loop containing nucleoside triphosphate hydrolases"/>
    <property type="match status" value="1"/>
</dbReference>
<dbReference type="GO" id="GO:0008233">
    <property type="term" value="F:peptidase activity"/>
    <property type="evidence" value="ECO:0007669"/>
    <property type="project" value="UniProtKB-KW"/>
</dbReference>
<dbReference type="Gene3D" id="3.40.50.300">
    <property type="entry name" value="P-loop containing nucleotide triphosphate hydrolases"/>
    <property type="match status" value="1"/>
</dbReference>
<sequence>MTDKQVKNLCTACGEGEGKDKVAYSDELLICEDCLDAGKNFLSEQNQIKLEETKLKAEKFGMEKVVEEVSKLPKPAELVQKLDEYVIGQAEAKRMLSVAIYQHQKRVILNNYGFGSGAKKSNLLLIGPTGTGKTFLAETIALLTDLPIHIEDATTLTEAGYVGDSVEDMIQGLVDKCGGDIALAESKGIVFIDEIDKLRKRGDSASLNRDPAGDGVQSALLKLSEGSEVRISTTGGKKQSGNPTNIVNTSNILFIASGAFEGIEELVKGESQSGTKAGFIIDKEATEKEKNKPKVVLAKHVIDYGMKPEFVGRFSTIVNLEPLSMDVMKAIITDSKKSMFTSHQLLAKADGIALTISDDAVEAIANDAFEKKIGARGLDGTINKVLSDFSFESPSEQCEEFEITKELVEKKLKAE</sequence>
<organism evidence="6 7">
    <name type="scientific">Vibrio parahaemolyticus</name>
    <dbReference type="NCBI Taxonomy" id="670"/>
    <lineage>
        <taxon>Bacteria</taxon>
        <taxon>Pseudomonadati</taxon>
        <taxon>Pseudomonadota</taxon>
        <taxon>Gammaproteobacteria</taxon>
        <taxon>Vibrionales</taxon>
        <taxon>Vibrionaceae</taxon>
        <taxon>Vibrio</taxon>
    </lineage>
</organism>
<dbReference type="AlphaFoldDB" id="A0AAW8Q186"/>
<dbReference type="InterPro" id="IPR019489">
    <property type="entry name" value="Clp_ATPase_C"/>
</dbReference>
<evidence type="ECO:0000256" key="1">
    <source>
        <dbReference type="ARBA" id="ARBA00022741"/>
    </source>
</evidence>
<protein>
    <submittedName>
        <fullName evidence="6">ATP-dependent Clp protease ATP-binding subunit ClpX</fullName>
    </submittedName>
</protein>
<dbReference type="PANTHER" id="PTHR48102">
    <property type="entry name" value="ATP-DEPENDENT CLP PROTEASE ATP-BINDING SUBUNIT CLPX-LIKE, MITOCHONDRIAL-RELATED"/>
    <property type="match status" value="1"/>
</dbReference>
<evidence type="ECO:0000313" key="6">
    <source>
        <dbReference type="EMBL" id="MDS1821618.1"/>
    </source>
</evidence>
<dbReference type="InterPro" id="IPR027417">
    <property type="entry name" value="P-loop_NTPase"/>
</dbReference>
<name>A0AAW8Q186_VIBPH</name>
<evidence type="ECO:0000313" key="7">
    <source>
        <dbReference type="Proteomes" id="UP001253193"/>
    </source>
</evidence>
<feature type="domain" description="AAA+ ATPase" evidence="4">
    <location>
        <begin position="119"/>
        <end position="324"/>
    </location>
</feature>
<dbReference type="InterPro" id="IPR003959">
    <property type="entry name" value="ATPase_AAA_core"/>
</dbReference>
<feature type="domain" description="Clp ATPase C-terminal" evidence="5">
    <location>
        <begin position="323"/>
        <end position="414"/>
    </location>
</feature>
<dbReference type="SMART" id="SM00382">
    <property type="entry name" value="AAA"/>
    <property type="match status" value="1"/>
</dbReference>
<gene>
    <name evidence="6" type="primary">clpX</name>
    <name evidence="6" type="ORF">QX249_13170</name>
</gene>
<proteinExistence type="predicted"/>
<dbReference type="PANTHER" id="PTHR48102:SF7">
    <property type="entry name" value="ATP-DEPENDENT CLP PROTEASE ATP-BINDING SUBUNIT CLPX-LIKE, MITOCHONDRIAL"/>
    <property type="match status" value="1"/>
</dbReference>
<dbReference type="SMART" id="SM01086">
    <property type="entry name" value="ClpB_D2-small"/>
    <property type="match status" value="1"/>
</dbReference>
<dbReference type="Pfam" id="PF07724">
    <property type="entry name" value="AAA_2"/>
    <property type="match status" value="1"/>
</dbReference>
<keyword evidence="6" id="KW-0645">Protease</keyword>
<dbReference type="Proteomes" id="UP001253193">
    <property type="component" value="Unassembled WGS sequence"/>
</dbReference>
<keyword evidence="6" id="KW-0378">Hydrolase</keyword>
<evidence type="ECO:0000256" key="3">
    <source>
        <dbReference type="ARBA" id="ARBA00023186"/>
    </source>
</evidence>
<keyword evidence="1" id="KW-0547">Nucleotide-binding</keyword>
<reference evidence="6" key="1">
    <citation type="submission" date="2023-06" db="EMBL/GenBank/DDBJ databases">
        <title>Genomic Diversity of Vibrio spp. and Metagenomic Analysis of Pathogens in Florida Gulf Coastal Waters Following Hurricane Ian.</title>
        <authorList>
            <person name="Brumfield K.D."/>
        </authorList>
    </citation>
    <scope>NUCLEOTIDE SEQUENCE</scope>
    <source>
        <strain evidence="6">WBS2B-138</strain>
    </source>
</reference>
<dbReference type="RefSeq" id="WP_311020529.1">
    <property type="nucleotide sequence ID" value="NZ_JAUHGG010000003.1"/>
</dbReference>
<evidence type="ECO:0000259" key="5">
    <source>
        <dbReference type="SMART" id="SM01086"/>
    </source>
</evidence>
<dbReference type="GO" id="GO:0051603">
    <property type="term" value="P:proteolysis involved in protein catabolic process"/>
    <property type="evidence" value="ECO:0007669"/>
    <property type="project" value="TreeGrafter"/>
</dbReference>
<dbReference type="Gene3D" id="1.10.8.60">
    <property type="match status" value="1"/>
</dbReference>
<dbReference type="InterPro" id="IPR003593">
    <property type="entry name" value="AAA+_ATPase"/>
</dbReference>
<dbReference type="EMBL" id="JAUHGG010000003">
    <property type="protein sequence ID" value="MDS1821618.1"/>
    <property type="molecule type" value="Genomic_DNA"/>
</dbReference>
<dbReference type="InterPro" id="IPR050052">
    <property type="entry name" value="ATP-dep_Clp_protease_ClpX"/>
</dbReference>
<dbReference type="GO" id="GO:0005524">
    <property type="term" value="F:ATP binding"/>
    <property type="evidence" value="ECO:0007669"/>
    <property type="project" value="UniProtKB-KW"/>
</dbReference>
<dbReference type="GO" id="GO:0016887">
    <property type="term" value="F:ATP hydrolysis activity"/>
    <property type="evidence" value="ECO:0007669"/>
    <property type="project" value="InterPro"/>
</dbReference>
<accession>A0AAW8Q186</accession>
<keyword evidence="3" id="KW-0143">Chaperone</keyword>
<keyword evidence="2 6" id="KW-0067">ATP-binding</keyword>
<evidence type="ECO:0000256" key="2">
    <source>
        <dbReference type="ARBA" id="ARBA00022840"/>
    </source>
</evidence>
<dbReference type="NCBIfam" id="NF003745">
    <property type="entry name" value="PRK05342.1"/>
    <property type="match status" value="1"/>
</dbReference>
<comment type="caution">
    <text evidence="6">The sequence shown here is derived from an EMBL/GenBank/DDBJ whole genome shotgun (WGS) entry which is preliminary data.</text>
</comment>
<evidence type="ECO:0000259" key="4">
    <source>
        <dbReference type="SMART" id="SM00382"/>
    </source>
</evidence>
<dbReference type="Pfam" id="PF10431">
    <property type="entry name" value="ClpB_D2-small"/>
    <property type="match status" value="1"/>
</dbReference>